<evidence type="ECO:0000256" key="8">
    <source>
        <dbReference type="ARBA" id="ARBA00022845"/>
    </source>
</evidence>
<reference evidence="16" key="2">
    <citation type="submission" date="2020-08" db="EMBL/GenBank/DDBJ databases">
        <authorList>
            <person name="Kikuchi T."/>
        </authorList>
    </citation>
    <scope>NUCLEOTIDE SEQUENCE</scope>
    <source>
        <strain evidence="15">Ka4C1</strain>
    </source>
</reference>
<feature type="compositionally biased region" description="Basic and acidic residues" evidence="13">
    <location>
        <begin position="9"/>
        <end position="20"/>
    </location>
</feature>
<comment type="subcellular location">
    <subcellularLocation>
        <location evidence="2">Cytoplasm</location>
    </subcellularLocation>
    <subcellularLocation>
        <location evidence="1">Nucleus</location>
    </subcellularLocation>
</comment>
<dbReference type="EMBL" id="CAJFCV020000006">
    <property type="protein sequence ID" value="CAG9131627.1"/>
    <property type="molecule type" value="Genomic_DNA"/>
</dbReference>
<evidence type="ECO:0000256" key="5">
    <source>
        <dbReference type="ARBA" id="ARBA00022490"/>
    </source>
</evidence>
<evidence type="ECO:0000313" key="19">
    <source>
        <dbReference type="WBParaSite" id="BXY_0102200.1"/>
    </source>
</evidence>
<reference evidence="19" key="1">
    <citation type="submission" date="2016-11" db="UniProtKB">
        <authorList>
            <consortium name="WormBaseParasite"/>
        </authorList>
    </citation>
    <scope>IDENTIFICATION</scope>
</reference>
<evidence type="ECO:0000256" key="4">
    <source>
        <dbReference type="ARBA" id="ARBA00022448"/>
    </source>
</evidence>
<evidence type="ECO:0000313" key="16">
    <source>
        <dbReference type="EMBL" id="CAG9131627.1"/>
    </source>
</evidence>
<organism evidence="17 19">
    <name type="scientific">Bursaphelenchus xylophilus</name>
    <name type="common">Pinewood nematode worm</name>
    <name type="synonym">Aphelenchoides xylophilus</name>
    <dbReference type="NCBI Taxonomy" id="6326"/>
    <lineage>
        <taxon>Eukaryota</taxon>
        <taxon>Metazoa</taxon>
        <taxon>Ecdysozoa</taxon>
        <taxon>Nematoda</taxon>
        <taxon>Chromadorea</taxon>
        <taxon>Rhabditida</taxon>
        <taxon>Tylenchina</taxon>
        <taxon>Tylenchomorpha</taxon>
        <taxon>Aphelenchoidea</taxon>
        <taxon>Aphelenchoididae</taxon>
        <taxon>Bursaphelenchus</taxon>
    </lineage>
</organism>
<dbReference type="Proteomes" id="UP000659654">
    <property type="component" value="Unassembled WGS sequence"/>
</dbReference>
<sequence length="179" mass="22308">MRTHRERSPRRDFGRRDYSHYKVRRDDRQFKRFNGGRDHEGDQEKREILNQLAGETFRKENDRTWRFSRPQNKTYASHKDKERKWRNDRREDGRDHKKREDKPMLKLENPDLVPKASRYFLHDNRTEFVPRKRFGRRFDSRREQSSFHNGSQRDSQRTEDPTKNRWTHDKFAELMDEEQ</sequence>
<keyword evidence="9" id="KW-0694">RNA-binding</keyword>
<keyword evidence="8" id="KW-0810">Translation regulation</keyword>
<evidence type="ECO:0000256" key="1">
    <source>
        <dbReference type="ARBA" id="ARBA00004123"/>
    </source>
</evidence>
<evidence type="ECO:0000256" key="10">
    <source>
        <dbReference type="ARBA" id="ARBA00023161"/>
    </source>
</evidence>
<keyword evidence="12" id="KW-0539">Nucleus</keyword>
<dbReference type="Pfam" id="PF09405">
    <property type="entry name" value="Btz"/>
    <property type="match status" value="1"/>
</dbReference>
<keyword evidence="5" id="KW-0963">Cytoplasm</keyword>
<feature type="region of interest" description="Disordered" evidence="13">
    <location>
        <begin position="61"/>
        <end position="110"/>
    </location>
</feature>
<feature type="compositionally biased region" description="Basic and acidic residues" evidence="13">
    <location>
        <begin position="131"/>
        <end position="145"/>
    </location>
</feature>
<dbReference type="GO" id="GO:0051028">
    <property type="term" value="P:mRNA transport"/>
    <property type="evidence" value="ECO:0007669"/>
    <property type="project" value="UniProtKB-KW"/>
</dbReference>
<dbReference type="GO" id="GO:0005737">
    <property type="term" value="C:cytoplasm"/>
    <property type="evidence" value="ECO:0007669"/>
    <property type="project" value="UniProtKB-SubCell"/>
</dbReference>
<feature type="region of interest" description="Disordered" evidence="13">
    <location>
        <begin position="27"/>
        <end position="46"/>
    </location>
</feature>
<dbReference type="GO" id="GO:0008380">
    <property type="term" value="P:RNA splicing"/>
    <property type="evidence" value="ECO:0007669"/>
    <property type="project" value="UniProtKB-KW"/>
</dbReference>
<feature type="region of interest" description="Disordered" evidence="13">
    <location>
        <begin position="131"/>
        <end position="179"/>
    </location>
</feature>
<evidence type="ECO:0000313" key="18">
    <source>
        <dbReference type="Proteomes" id="UP000659654"/>
    </source>
</evidence>
<evidence type="ECO:0000256" key="7">
    <source>
        <dbReference type="ARBA" id="ARBA00022816"/>
    </source>
</evidence>
<name>A0A1I7RJZ0_BURXY</name>
<evidence type="ECO:0000313" key="17">
    <source>
        <dbReference type="Proteomes" id="UP000095284"/>
    </source>
</evidence>
<dbReference type="WBParaSite" id="BXY_0102200.1">
    <property type="protein sequence ID" value="BXY_0102200.1"/>
    <property type="gene ID" value="BXY_0102200"/>
</dbReference>
<feature type="region of interest" description="Disordered" evidence="13">
    <location>
        <begin position="1"/>
        <end position="20"/>
    </location>
</feature>
<comment type="similarity">
    <text evidence="3">Belongs to the CASC3 family.</text>
</comment>
<evidence type="ECO:0000256" key="13">
    <source>
        <dbReference type="SAM" id="MobiDB-lite"/>
    </source>
</evidence>
<dbReference type="GO" id="GO:0000184">
    <property type="term" value="P:nuclear-transcribed mRNA catabolic process, nonsense-mediated decay"/>
    <property type="evidence" value="ECO:0007669"/>
    <property type="project" value="UniProtKB-KW"/>
</dbReference>
<keyword evidence="6" id="KW-0507">mRNA processing</keyword>
<dbReference type="GO" id="GO:0035145">
    <property type="term" value="C:exon-exon junction complex"/>
    <property type="evidence" value="ECO:0007669"/>
    <property type="project" value="InterPro"/>
</dbReference>
<keyword evidence="10" id="KW-0866">Nonsense-mediated mRNA decay</keyword>
<evidence type="ECO:0000256" key="2">
    <source>
        <dbReference type="ARBA" id="ARBA00004496"/>
    </source>
</evidence>
<evidence type="ECO:0000313" key="15">
    <source>
        <dbReference type="EMBL" id="CAD5235301.1"/>
    </source>
</evidence>
<keyword evidence="18" id="KW-1185">Reference proteome</keyword>
<protein>
    <submittedName>
        <fullName evidence="15">(pine wood nematode) hypothetical protein</fullName>
    </submittedName>
    <submittedName>
        <fullName evidence="19">Btz domain-containing protein</fullName>
    </submittedName>
</protein>
<evidence type="ECO:0000256" key="9">
    <source>
        <dbReference type="ARBA" id="ARBA00022884"/>
    </source>
</evidence>
<dbReference type="GO" id="GO:0003729">
    <property type="term" value="F:mRNA binding"/>
    <property type="evidence" value="ECO:0007669"/>
    <property type="project" value="InterPro"/>
</dbReference>
<keyword evidence="11" id="KW-0508">mRNA splicing</keyword>
<accession>A0A1I7RJZ0</accession>
<dbReference type="EMBL" id="CAJFDI010000006">
    <property type="protein sequence ID" value="CAD5235301.1"/>
    <property type="molecule type" value="Genomic_DNA"/>
</dbReference>
<dbReference type="InterPro" id="IPR018545">
    <property type="entry name" value="Btz_dom"/>
</dbReference>
<dbReference type="Proteomes" id="UP000095284">
    <property type="component" value="Unplaced"/>
</dbReference>
<dbReference type="GO" id="GO:0006397">
    <property type="term" value="P:mRNA processing"/>
    <property type="evidence" value="ECO:0007669"/>
    <property type="project" value="UniProtKB-KW"/>
</dbReference>
<feature type="domain" description="Btz" evidence="14">
    <location>
        <begin position="84"/>
        <end position="178"/>
    </location>
</feature>
<evidence type="ECO:0000256" key="3">
    <source>
        <dbReference type="ARBA" id="ARBA00009548"/>
    </source>
</evidence>
<proteinExistence type="inferred from homology"/>
<dbReference type="AlphaFoldDB" id="A0A1I7RJZ0"/>
<keyword evidence="4" id="KW-0813">Transport</keyword>
<evidence type="ECO:0000256" key="12">
    <source>
        <dbReference type="ARBA" id="ARBA00023242"/>
    </source>
</evidence>
<feature type="compositionally biased region" description="Basic and acidic residues" evidence="13">
    <location>
        <begin position="77"/>
        <end position="109"/>
    </location>
</feature>
<dbReference type="GO" id="GO:0006417">
    <property type="term" value="P:regulation of translation"/>
    <property type="evidence" value="ECO:0007669"/>
    <property type="project" value="UniProtKB-KW"/>
</dbReference>
<feature type="compositionally biased region" description="Basic and acidic residues" evidence="13">
    <location>
        <begin position="154"/>
        <end position="173"/>
    </location>
</feature>
<gene>
    <name evidence="15" type="ORF">BXYJ_LOCUS15392</name>
</gene>
<evidence type="ECO:0000256" key="6">
    <source>
        <dbReference type="ARBA" id="ARBA00022664"/>
    </source>
</evidence>
<evidence type="ECO:0000259" key="14">
    <source>
        <dbReference type="Pfam" id="PF09405"/>
    </source>
</evidence>
<keyword evidence="7" id="KW-0509">mRNA transport</keyword>
<evidence type="ECO:0000256" key="11">
    <source>
        <dbReference type="ARBA" id="ARBA00023187"/>
    </source>
</evidence>
<dbReference type="Proteomes" id="UP000582659">
    <property type="component" value="Unassembled WGS sequence"/>
</dbReference>